<dbReference type="RefSeq" id="WP_072703495.1">
    <property type="nucleotide sequence ID" value="NZ_JAFBBL010000001.1"/>
</dbReference>
<dbReference type="KEGG" id="rcr:NCTC10994_03104"/>
<evidence type="ECO:0000256" key="1">
    <source>
        <dbReference type="ARBA" id="ARBA00005254"/>
    </source>
</evidence>
<dbReference type="STRING" id="1219011.GCA_001895045_03627"/>
<dbReference type="Gene3D" id="3.10.129.10">
    <property type="entry name" value="Hotdog Thioesterase"/>
    <property type="match status" value="1"/>
</dbReference>
<evidence type="ECO:0000313" key="4">
    <source>
        <dbReference type="Proteomes" id="UP000249091"/>
    </source>
</evidence>
<evidence type="ECO:0000313" key="3">
    <source>
        <dbReference type="EMBL" id="SQI35776.1"/>
    </source>
</evidence>
<dbReference type="Proteomes" id="UP000249091">
    <property type="component" value="Chromosome 1"/>
</dbReference>
<name>A0A2X4U7J3_9NOCA</name>
<sequence>MTRSTPPRFDDLELGAIVAKSDVKVTRTDLVRYAGASGDFNPIHFDDAVAAREGLPGVLCHGMLTAALGLQVVSDWVGDPTSVVSYEARFTRPVVVDPVDGADLSISAKVARLDEAERTARVDITVSTGGRTVLGKTQVHIRFSS</sequence>
<dbReference type="InterPro" id="IPR002539">
    <property type="entry name" value="MaoC-like_dom"/>
</dbReference>
<dbReference type="Pfam" id="PF01575">
    <property type="entry name" value="MaoC_dehydratas"/>
    <property type="match status" value="1"/>
</dbReference>
<protein>
    <submittedName>
        <fullName evidence="3">Beta-hydroxyacyl-[acyl-carrier- protein] dehydratase subunit</fullName>
    </submittedName>
</protein>
<dbReference type="SUPFAM" id="SSF54637">
    <property type="entry name" value="Thioesterase/thiol ester dehydrase-isomerase"/>
    <property type="match status" value="1"/>
</dbReference>
<comment type="similarity">
    <text evidence="1">Belongs to the enoyl-CoA hydratase/isomerase family.</text>
</comment>
<dbReference type="InterPro" id="IPR003965">
    <property type="entry name" value="Fatty_acid_synthase"/>
</dbReference>
<dbReference type="PANTHER" id="PTHR43841:SF3">
    <property type="entry name" value="(3R)-HYDROXYACYL-ACP DEHYDRATASE SUBUNIT HADB"/>
    <property type="match status" value="1"/>
</dbReference>
<dbReference type="GO" id="GO:0006633">
    <property type="term" value="P:fatty acid biosynthetic process"/>
    <property type="evidence" value="ECO:0007669"/>
    <property type="project" value="InterPro"/>
</dbReference>
<reference evidence="3 4" key="1">
    <citation type="submission" date="2018-06" db="EMBL/GenBank/DDBJ databases">
        <authorList>
            <consortium name="Pathogen Informatics"/>
            <person name="Doyle S."/>
        </authorList>
    </citation>
    <scope>NUCLEOTIDE SEQUENCE [LARGE SCALE GENOMIC DNA]</scope>
    <source>
        <strain evidence="3 4">NCTC10994</strain>
    </source>
</reference>
<gene>
    <name evidence="3" type="ORF">NCTC10994_03104</name>
</gene>
<accession>A0A2X4U7J3</accession>
<feature type="domain" description="MaoC-like" evidence="2">
    <location>
        <begin position="19"/>
        <end position="98"/>
    </location>
</feature>
<dbReference type="GO" id="GO:0005835">
    <property type="term" value="C:fatty acid synthase complex"/>
    <property type="evidence" value="ECO:0007669"/>
    <property type="project" value="InterPro"/>
</dbReference>
<evidence type="ECO:0000259" key="2">
    <source>
        <dbReference type="Pfam" id="PF01575"/>
    </source>
</evidence>
<organism evidence="3 4">
    <name type="scientific">Rhodococcus coprophilus</name>
    <dbReference type="NCBI Taxonomy" id="38310"/>
    <lineage>
        <taxon>Bacteria</taxon>
        <taxon>Bacillati</taxon>
        <taxon>Actinomycetota</taxon>
        <taxon>Actinomycetes</taxon>
        <taxon>Mycobacteriales</taxon>
        <taxon>Nocardiaceae</taxon>
        <taxon>Rhodococcus</taxon>
    </lineage>
</organism>
<keyword evidence="4" id="KW-1185">Reference proteome</keyword>
<dbReference type="InterPro" id="IPR029069">
    <property type="entry name" value="HotDog_dom_sf"/>
</dbReference>
<dbReference type="PANTHER" id="PTHR43841">
    <property type="entry name" value="3-HYDROXYACYL-THIOESTER DEHYDRATASE HTDX-RELATED"/>
    <property type="match status" value="1"/>
</dbReference>
<proteinExistence type="inferred from homology"/>
<dbReference type="GO" id="GO:0004312">
    <property type="term" value="F:fatty acid synthase activity"/>
    <property type="evidence" value="ECO:0007669"/>
    <property type="project" value="InterPro"/>
</dbReference>
<dbReference type="AlphaFoldDB" id="A0A2X4U7J3"/>
<dbReference type="EMBL" id="LS483468">
    <property type="protein sequence ID" value="SQI35776.1"/>
    <property type="molecule type" value="Genomic_DNA"/>
</dbReference>
<dbReference type="PRINTS" id="PR01483">
    <property type="entry name" value="FASYNTHASE"/>
</dbReference>